<sequence>MRIAAGAPVLASGRFKRVGLKNGYTLLVDRSAVLPEELSLNGSPLEKNGAILVDALKESDFALERDGKFFLKISQPIVVHFFEGISVKIFPELTPSVCVTGVFAGGKGILVLGKEEAICDRVVDSFEDSVRNSYDIPKFLKDVRENSGILGIVAIAGKVVGTWAKGKLDVL</sequence>
<name>A0A101ES53_9THEM</name>
<protein>
    <submittedName>
        <fullName evidence="1">Uncharacterized protein</fullName>
    </submittedName>
</protein>
<evidence type="ECO:0000313" key="1">
    <source>
        <dbReference type="EMBL" id="KUK23655.1"/>
    </source>
</evidence>
<comment type="caution">
    <text evidence="1">The sequence shown here is derived from an EMBL/GenBank/DDBJ whole genome shotgun (WGS) entry which is preliminary data.</text>
</comment>
<dbReference type="Proteomes" id="UP000058636">
    <property type="component" value="Unassembled WGS sequence"/>
</dbReference>
<organism evidence="1 2">
    <name type="scientific">Thermotoga petrophila</name>
    <dbReference type="NCBI Taxonomy" id="93929"/>
    <lineage>
        <taxon>Bacteria</taxon>
        <taxon>Thermotogati</taxon>
        <taxon>Thermotogota</taxon>
        <taxon>Thermotogae</taxon>
        <taxon>Thermotogales</taxon>
        <taxon>Thermotogaceae</taxon>
        <taxon>Thermotoga</taxon>
    </lineage>
</organism>
<evidence type="ECO:0000313" key="2">
    <source>
        <dbReference type="Proteomes" id="UP000058636"/>
    </source>
</evidence>
<dbReference type="EMBL" id="LGFG01000010">
    <property type="protein sequence ID" value="KUK23655.1"/>
    <property type="molecule type" value="Genomic_DNA"/>
</dbReference>
<dbReference type="PATRIC" id="fig|93930.3.peg.944"/>
<proteinExistence type="predicted"/>
<gene>
    <name evidence="1" type="ORF">XD57_0235</name>
</gene>
<dbReference type="AlphaFoldDB" id="A0A101ES53"/>
<accession>A0A101ES53</accession>
<dbReference type="OMA" id="DETVKWP"/>
<reference evidence="1 2" key="1">
    <citation type="journal article" date="2015" name="MBio">
        <title>Genome-Resolved Metagenomic Analysis Reveals Roles for Candidate Phyla and Other Microbial Community Members in Biogeochemical Transformations in Oil Reservoirs.</title>
        <authorList>
            <person name="Hu P."/>
            <person name="Tom L."/>
            <person name="Singh A."/>
            <person name="Thomas B.C."/>
            <person name="Baker B.J."/>
            <person name="Piceno Y.M."/>
            <person name="Andersen G.L."/>
            <person name="Banfield J.F."/>
        </authorList>
    </citation>
    <scope>NUCLEOTIDE SEQUENCE [LARGE SCALE GENOMIC DNA]</scope>
    <source>
        <strain evidence="1">46_26</strain>
    </source>
</reference>
<dbReference type="SMR" id="A0A101ES53"/>